<name>A0A8J3ZS11_9ACTN</name>
<evidence type="ECO:0000256" key="1">
    <source>
        <dbReference type="SAM" id="MobiDB-lite"/>
    </source>
</evidence>
<protein>
    <submittedName>
        <fullName evidence="2">Uncharacterized protein</fullName>
    </submittedName>
</protein>
<reference evidence="2" key="1">
    <citation type="submission" date="2021-01" db="EMBL/GenBank/DDBJ databases">
        <title>Whole genome shotgun sequence of Virgisporangium ochraceum NBRC 16418.</title>
        <authorList>
            <person name="Komaki H."/>
            <person name="Tamura T."/>
        </authorList>
    </citation>
    <scope>NUCLEOTIDE SEQUENCE</scope>
    <source>
        <strain evidence="2">NBRC 16418</strain>
    </source>
</reference>
<organism evidence="2 3">
    <name type="scientific">Virgisporangium ochraceum</name>
    <dbReference type="NCBI Taxonomy" id="65505"/>
    <lineage>
        <taxon>Bacteria</taxon>
        <taxon>Bacillati</taxon>
        <taxon>Actinomycetota</taxon>
        <taxon>Actinomycetes</taxon>
        <taxon>Micromonosporales</taxon>
        <taxon>Micromonosporaceae</taxon>
        <taxon>Virgisporangium</taxon>
    </lineage>
</organism>
<proteinExistence type="predicted"/>
<sequence length="434" mass="47066">MLVNLYDNRSARLLAMATVANATGPRSQSTRSRARIIDVGGGWNTRSWRDSLRRLADRGTVTALAVRTRPLQRQLTDAEWEQVARRLARHAGLGQRPWLAVRTSPTTVAVLADSTAGPPKIEDARRFISSVVAGFKLKAGRTTTEISDFEPRLTFLRPSPQEPAAEFEQVPPVVAVRGEADAQKLAGEGVSIAEAVIGREELADKGLIAAVSMQWERMAASPDRGNRIEMAASLAWNHTYSDAFEFGYRTLAKAVASRFDTLHQQLVDDPPTNPATVDRVRELVATARAAVPWRIETPEVPRHTLMTATRAGLERPQDQTIPEAIVRAVCRDAAAIGGLHGAIAATTDIRQEWKPSCSLELGMTDDAVRRHIDDVLDNLRRQLGGALAVRDGSAGPGPAETRSSFAAPPGAQTSPPSVGQTSIPSLVDKLRRSR</sequence>
<feature type="compositionally biased region" description="Polar residues" evidence="1">
    <location>
        <begin position="411"/>
        <end position="424"/>
    </location>
</feature>
<dbReference type="Proteomes" id="UP000635606">
    <property type="component" value="Unassembled WGS sequence"/>
</dbReference>
<keyword evidence="3" id="KW-1185">Reference proteome</keyword>
<gene>
    <name evidence="2" type="ORF">Voc01_028700</name>
</gene>
<evidence type="ECO:0000313" key="2">
    <source>
        <dbReference type="EMBL" id="GIJ67953.1"/>
    </source>
</evidence>
<feature type="region of interest" description="Disordered" evidence="1">
    <location>
        <begin position="388"/>
        <end position="434"/>
    </location>
</feature>
<accession>A0A8J3ZS11</accession>
<comment type="caution">
    <text evidence="2">The sequence shown here is derived from an EMBL/GenBank/DDBJ whole genome shotgun (WGS) entry which is preliminary data.</text>
</comment>
<dbReference type="AlphaFoldDB" id="A0A8J3ZS11"/>
<evidence type="ECO:0000313" key="3">
    <source>
        <dbReference type="Proteomes" id="UP000635606"/>
    </source>
</evidence>
<dbReference type="RefSeq" id="WP_203927907.1">
    <property type="nucleotide sequence ID" value="NZ_BOPH01000034.1"/>
</dbReference>
<dbReference type="EMBL" id="BOPH01000034">
    <property type="protein sequence ID" value="GIJ67953.1"/>
    <property type="molecule type" value="Genomic_DNA"/>
</dbReference>